<dbReference type="eggNOG" id="COG0215">
    <property type="taxonomic scope" value="Bacteria"/>
</dbReference>
<dbReference type="Proteomes" id="UP000053577">
    <property type="component" value="Unassembled WGS sequence"/>
</dbReference>
<gene>
    <name evidence="13" type="primary">cysS</name>
    <name evidence="16" type="ORF">DA01_06545</name>
    <name evidence="15" type="ORF">DEHALATV1_0057</name>
</gene>
<dbReference type="RefSeq" id="WP_058292931.1">
    <property type="nucleotide sequence ID" value="NZ_AP017649.1"/>
</dbReference>
<evidence type="ECO:0000256" key="6">
    <source>
        <dbReference type="ARBA" id="ARBA00022723"/>
    </source>
</evidence>
<evidence type="ECO:0000256" key="9">
    <source>
        <dbReference type="ARBA" id="ARBA00022840"/>
    </source>
</evidence>
<dbReference type="SUPFAM" id="SSF47323">
    <property type="entry name" value="Anticodon-binding domain of a subclass of class I aminoacyl-tRNA synthetases"/>
    <property type="match status" value="1"/>
</dbReference>
<dbReference type="GO" id="GO:0005524">
    <property type="term" value="F:ATP binding"/>
    <property type="evidence" value="ECO:0007669"/>
    <property type="project" value="UniProtKB-UniRule"/>
</dbReference>
<dbReference type="Pfam" id="PF09190">
    <property type="entry name" value="DALR_2"/>
    <property type="match status" value="1"/>
</dbReference>
<evidence type="ECO:0000256" key="7">
    <source>
        <dbReference type="ARBA" id="ARBA00022741"/>
    </source>
</evidence>
<evidence type="ECO:0000256" key="10">
    <source>
        <dbReference type="ARBA" id="ARBA00022917"/>
    </source>
</evidence>
<dbReference type="PRINTS" id="PR00983">
    <property type="entry name" value="TRNASYNTHCYS"/>
</dbReference>
<name>A0A0V8LY34_9CHLR</name>
<dbReference type="Gene3D" id="3.40.50.620">
    <property type="entry name" value="HUPs"/>
    <property type="match status" value="1"/>
</dbReference>
<evidence type="ECO:0000256" key="13">
    <source>
        <dbReference type="HAMAP-Rule" id="MF_00041"/>
    </source>
</evidence>
<proteinExistence type="inferred from homology"/>
<dbReference type="HAMAP" id="MF_00041">
    <property type="entry name" value="Cys_tRNA_synth"/>
    <property type="match status" value="1"/>
</dbReference>
<organism evidence="16 17">
    <name type="scientific">Dehalococcoides mccartyi</name>
    <dbReference type="NCBI Taxonomy" id="61435"/>
    <lineage>
        <taxon>Bacteria</taxon>
        <taxon>Bacillati</taxon>
        <taxon>Chloroflexota</taxon>
        <taxon>Dehalococcoidia</taxon>
        <taxon>Dehalococcoidales</taxon>
        <taxon>Dehalococcoidaceae</taxon>
        <taxon>Dehalococcoides</taxon>
    </lineage>
</organism>
<reference evidence="15 18" key="2">
    <citation type="journal article" date="2017" name="Sci. Rep.">
        <title>Isolation and genomic characterization of a Dehalococcoides strain suggests genomic rearrangement during culture.</title>
        <authorList>
            <person name="Yohda M."/>
            <person name="Ikegami K."/>
            <person name="Aita Y."/>
            <person name="Kitajima M."/>
            <person name="Takechi A."/>
            <person name="Iwamoto M."/>
            <person name="Fukuda T."/>
            <person name="Tamura N."/>
            <person name="Shibasaki J."/>
            <person name="Koike S."/>
            <person name="Komatsu D."/>
            <person name="Miyagi S."/>
            <person name="Nishimura M."/>
            <person name="Uchino Y."/>
            <person name="Shiroma A."/>
            <person name="Shimoji M."/>
            <person name="Tamotsu H."/>
            <person name="Ashimine N."/>
            <person name="Shinzato M."/>
            <person name="Ohki S."/>
            <person name="Nakano K."/>
            <person name="Teruya K."/>
            <person name="Satou K."/>
            <person name="Hirano T."/>
            <person name="Yagi O."/>
        </authorList>
    </citation>
    <scope>NUCLEOTIDE SEQUENCE [LARGE SCALE GENOMIC DNA]</scope>
    <source>
        <strain evidence="15 18">UCH-ATV1</strain>
    </source>
</reference>
<dbReference type="SMART" id="SM00840">
    <property type="entry name" value="DALR_2"/>
    <property type="match status" value="1"/>
</dbReference>
<evidence type="ECO:0000256" key="3">
    <source>
        <dbReference type="ARBA" id="ARBA00011245"/>
    </source>
</evidence>
<keyword evidence="11 13" id="KW-0030">Aminoacyl-tRNA synthetase</keyword>
<feature type="short sequence motif" description="'HIGH' region" evidence="13">
    <location>
        <begin position="29"/>
        <end position="39"/>
    </location>
</feature>
<evidence type="ECO:0000256" key="4">
    <source>
        <dbReference type="ARBA" id="ARBA00022490"/>
    </source>
</evidence>
<evidence type="ECO:0000256" key="12">
    <source>
        <dbReference type="ARBA" id="ARBA00047398"/>
    </source>
</evidence>
<dbReference type="EC" id="6.1.1.16" evidence="13"/>
<dbReference type="PANTHER" id="PTHR10890">
    <property type="entry name" value="CYSTEINYL-TRNA SYNTHETASE"/>
    <property type="match status" value="1"/>
</dbReference>
<dbReference type="FunFam" id="3.40.50.620:FF:000009">
    <property type="entry name" value="Cysteine--tRNA ligase"/>
    <property type="match status" value="1"/>
</dbReference>
<dbReference type="CDD" id="cd00672">
    <property type="entry name" value="CysRS_core"/>
    <property type="match status" value="1"/>
</dbReference>
<dbReference type="InterPro" id="IPR015273">
    <property type="entry name" value="Cys-tRNA-synt_Ia_DALR"/>
</dbReference>
<dbReference type="InterPro" id="IPR032678">
    <property type="entry name" value="tRNA-synt_1_cat_dom"/>
</dbReference>
<comment type="cofactor">
    <cofactor evidence="13">
        <name>Zn(2+)</name>
        <dbReference type="ChEBI" id="CHEBI:29105"/>
    </cofactor>
    <text evidence="13">Binds 1 zinc ion per subunit.</text>
</comment>
<feature type="binding site" evidence="13">
    <location>
        <position position="27"/>
    </location>
    <ligand>
        <name>Zn(2+)</name>
        <dbReference type="ChEBI" id="CHEBI:29105"/>
    </ligand>
</feature>
<dbReference type="PATRIC" id="fig|61435.5.peg.1289"/>
<dbReference type="GO" id="GO:0008270">
    <property type="term" value="F:zinc ion binding"/>
    <property type="evidence" value="ECO:0007669"/>
    <property type="project" value="UniProtKB-UniRule"/>
</dbReference>
<dbReference type="InterPro" id="IPR014729">
    <property type="entry name" value="Rossmann-like_a/b/a_fold"/>
</dbReference>
<comment type="subunit">
    <text evidence="3 13">Monomer.</text>
</comment>
<feature type="binding site" evidence="13">
    <location>
        <position position="207"/>
    </location>
    <ligand>
        <name>Zn(2+)</name>
        <dbReference type="ChEBI" id="CHEBI:29105"/>
    </ligand>
</feature>
<evidence type="ECO:0000313" key="18">
    <source>
        <dbReference type="Proteomes" id="UP000218257"/>
    </source>
</evidence>
<keyword evidence="5 13" id="KW-0436">Ligase</keyword>
<evidence type="ECO:0000256" key="1">
    <source>
        <dbReference type="ARBA" id="ARBA00004496"/>
    </source>
</evidence>
<feature type="domain" description="Cysteinyl-tRNA synthetase class Ia DALR" evidence="14">
    <location>
        <begin position="343"/>
        <end position="406"/>
    </location>
</feature>
<evidence type="ECO:0000256" key="8">
    <source>
        <dbReference type="ARBA" id="ARBA00022833"/>
    </source>
</evidence>
<dbReference type="Gene3D" id="1.20.120.1910">
    <property type="entry name" value="Cysteine-tRNA ligase, C-terminal anti-codon recognition domain"/>
    <property type="match status" value="1"/>
</dbReference>
<dbReference type="EMBL" id="JGYD01000027">
    <property type="protein sequence ID" value="KSV16324.1"/>
    <property type="molecule type" value="Genomic_DNA"/>
</dbReference>
<dbReference type="InterPro" id="IPR009080">
    <property type="entry name" value="tRNAsynth_Ia_anticodon-bd"/>
</dbReference>
<evidence type="ECO:0000256" key="11">
    <source>
        <dbReference type="ARBA" id="ARBA00023146"/>
    </source>
</evidence>
<keyword evidence="9 13" id="KW-0067">ATP-binding</keyword>
<dbReference type="Proteomes" id="UP000218257">
    <property type="component" value="Chromosome"/>
</dbReference>
<keyword evidence="8 13" id="KW-0862">Zinc</keyword>
<feature type="binding site" evidence="13">
    <location>
        <position position="236"/>
    </location>
    <ligand>
        <name>Zn(2+)</name>
        <dbReference type="ChEBI" id="CHEBI:29105"/>
    </ligand>
</feature>
<dbReference type="GO" id="GO:0006423">
    <property type="term" value="P:cysteinyl-tRNA aminoacylation"/>
    <property type="evidence" value="ECO:0007669"/>
    <property type="project" value="UniProtKB-UniRule"/>
</dbReference>
<reference evidence="16 17" key="1">
    <citation type="journal article" date="2015" name="Sci. Rep.">
        <title>A comparative genomics and reductive dehalogenase gene transcription study of two chloroethene-respiring bacteria, Dehalococcoides mccartyi strains MB and 11a.</title>
        <authorList>
            <person name="Low A."/>
            <person name="Shen Z."/>
            <person name="Cheng D."/>
            <person name="Rogers M.J."/>
            <person name="Lee P.K."/>
            <person name="He J."/>
        </authorList>
    </citation>
    <scope>NUCLEOTIDE SEQUENCE [LARGE SCALE GENOMIC DNA]</scope>
    <source>
        <strain evidence="16 17">MB</strain>
    </source>
</reference>
<keyword evidence="7 13" id="KW-0547">Nucleotide-binding</keyword>
<evidence type="ECO:0000256" key="5">
    <source>
        <dbReference type="ARBA" id="ARBA00022598"/>
    </source>
</evidence>
<protein>
    <recommendedName>
        <fullName evidence="13">Cysteine--tRNA ligase</fullName>
        <ecNumber evidence="13">6.1.1.16</ecNumber>
    </recommendedName>
    <alternativeName>
        <fullName evidence="13">Cysteinyl-tRNA synthetase</fullName>
        <shortName evidence="13">CysRS</shortName>
    </alternativeName>
</protein>
<dbReference type="GO" id="GO:0005829">
    <property type="term" value="C:cytosol"/>
    <property type="evidence" value="ECO:0007669"/>
    <property type="project" value="TreeGrafter"/>
</dbReference>
<dbReference type="Pfam" id="PF01406">
    <property type="entry name" value="tRNA-synt_1e"/>
    <property type="match status" value="1"/>
</dbReference>
<evidence type="ECO:0000313" key="17">
    <source>
        <dbReference type="Proteomes" id="UP000053577"/>
    </source>
</evidence>
<keyword evidence="10 13" id="KW-0648">Protein biosynthesis</keyword>
<keyword evidence="6 13" id="KW-0479">Metal-binding</keyword>
<comment type="catalytic activity">
    <reaction evidence="12 13">
        <text>tRNA(Cys) + L-cysteine + ATP = L-cysteinyl-tRNA(Cys) + AMP + diphosphate</text>
        <dbReference type="Rhea" id="RHEA:17773"/>
        <dbReference type="Rhea" id="RHEA-COMP:9661"/>
        <dbReference type="Rhea" id="RHEA-COMP:9679"/>
        <dbReference type="ChEBI" id="CHEBI:30616"/>
        <dbReference type="ChEBI" id="CHEBI:33019"/>
        <dbReference type="ChEBI" id="CHEBI:35235"/>
        <dbReference type="ChEBI" id="CHEBI:78442"/>
        <dbReference type="ChEBI" id="CHEBI:78517"/>
        <dbReference type="ChEBI" id="CHEBI:456215"/>
        <dbReference type="EC" id="6.1.1.16"/>
    </reaction>
</comment>
<feature type="binding site" evidence="13">
    <location>
        <position position="268"/>
    </location>
    <ligand>
        <name>ATP</name>
        <dbReference type="ChEBI" id="CHEBI:30616"/>
    </ligand>
</feature>
<comment type="subcellular location">
    <subcellularLocation>
        <location evidence="1 13">Cytoplasm</location>
    </subcellularLocation>
</comment>
<evidence type="ECO:0000313" key="16">
    <source>
        <dbReference type="EMBL" id="KSV16324.1"/>
    </source>
</evidence>
<dbReference type="AlphaFoldDB" id="A0A0V8LY34"/>
<dbReference type="OrthoDB" id="9815130at2"/>
<dbReference type="InterPro" id="IPR015803">
    <property type="entry name" value="Cys-tRNA-ligase"/>
</dbReference>
<evidence type="ECO:0000259" key="14">
    <source>
        <dbReference type="SMART" id="SM00840"/>
    </source>
</evidence>
<dbReference type="EMBL" id="AP017649">
    <property type="protein sequence ID" value="BAZ96685.1"/>
    <property type="molecule type" value="Genomic_DNA"/>
</dbReference>
<keyword evidence="4 13" id="KW-0963">Cytoplasm</keyword>
<sequence>MKIYNTLSGKLEEFVPLEDGKVKMYVCGITPQSEPHIGHAMSYINFDVIRRYLSYKGYRVKYIQNFTDIDDKIIAKANAQGIEPSTLAERNIGVFLDAMAALNITPADYYPRATQEVPKIIEMVSGLIEKGYAYEAGGSVYLRVQQVEGYGKLSHRTLEQMMAGARIEPGEEKEYPMDFALWKATKPGEPSWESPWGLGRPGWHIECSAMSLRYLGEQIDIHGGGQDLIFPHHENEIAQSECFSGVKPFVKYWLHNGLLKLGEEKMSKSLGNLVTIKEALSRYSADALRIFVLSSSYRNPLTYSEEALEAAEKGAERLRQTAARQDNPQLQEINVDVKTYRERFTQYMDNDFNTSAALATIFDLGRELNRIEAEGGKSTQGQELFKELAGILGLSLIIAEPTTSADAAPFIDMLIELRKDLRLAKQYQLADKIRTSLDAAGILLEDSAGGTIWKIKTK</sequence>
<evidence type="ECO:0000313" key="15">
    <source>
        <dbReference type="EMBL" id="BAZ96685.1"/>
    </source>
</evidence>
<dbReference type="GO" id="GO:0004817">
    <property type="term" value="F:cysteine-tRNA ligase activity"/>
    <property type="evidence" value="ECO:0007669"/>
    <property type="project" value="UniProtKB-UniRule"/>
</dbReference>
<dbReference type="SUPFAM" id="SSF52374">
    <property type="entry name" value="Nucleotidylyl transferase"/>
    <property type="match status" value="1"/>
</dbReference>
<comment type="similarity">
    <text evidence="2 13">Belongs to the class-I aminoacyl-tRNA synthetase family.</text>
</comment>
<evidence type="ECO:0000256" key="2">
    <source>
        <dbReference type="ARBA" id="ARBA00005594"/>
    </source>
</evidence>
<feature type="short sequence motif" description="'KMSKS' region" evidence="13">
    <location>
        <begin position="265"/>
        <end position="269"/>
    </location>
</feature>
<dbReference type="InterPro" id="IPR024909">
    <property type="entry name" value="Cys-tRNA/MSH_ligase"/>
</dbReference>
<dbReference type="NCBIfam" id="TIGR00435">
    <property type="entry name" value="cysS"/>
    <property type="match status" value="1"/>
</dbReference>
<dbReference type="PANTHER" id="PTHR10890:SF3">
    <property type="entry name" value="CYSTEINE--TRNA LIGASE, CYTOPLASMIC"/>
    <property type="match status" value="1"/>
</dbReference>
<accession>A0A0V8LY34</accession>
<feature type="binding site" evidence="13">
    <location>
        <position position="232"/>
    </location>
    <ligand>
        <name>Zn(2+)</name>
        <dbReference type="ChEBI" id="CHEBI:29105"/>
    </ligand>
</feature>